<dbReference type="RefSeq" id="WP_233723066.1">
    <property type="nucleotide sequence ID" value="NZ_JAJVCN010000001.1"/>
</dbReference>
<dbReference type="EMBL" id="JAJVCN010000001">
    <property type="protein sequence ID" value="MCE7002027.1"/>
    <property type="molecule type" value="Genomic_DNA"/>
</dbReference>
<evidence type="ECO:0000256" key="1">
    <source>
        <dbReference type="SAM" id="MobiDB-lite"/>
    </source>
</evidence>
<feature type="compositionally biased region" description="Low complexity" evidence="1">
    <location>
        <begin position="142"/>
        <end position="155"/>
    </location>
</feature>
<keyword evidence="3" id="KW-1185">Reference proteome</keyword>
<accession>A0ABS8Z3H9</accession>
<organism evidence="2 3">
    <name type="scientific">Kibdelosporangium philippinense</name>
    <dbReference type="NCBI Taxonomy" id="211113"/>
    <lineage>
        <taxon>Bacteria</taxon>
        <taxon>Bacillati</taxon>
        <taxon>Actinomycetota</taxon>
        <taxon>Actinomycetes</taxon>
        <taxon>Pseudonocardiales</taxon>
        <taxon>Pseudonocardiaceae</taxon>
        <taxon>Kibdelosporangium</taxon>
    </lineage>
</organism>
<dbReference type="Proteomes" id="UP001521150">
    <property type="component" value="Unassembled WGS sequence"/>
</dbReference>
<gene>
    <name evidence="2" type="ORF">LWC34_04160</name>
</gene>
<evidence type="ECO:0008006" key="4">
    <source>
        <dbReference type="Google" id="ProtNLM"/>
    </source>
</evidence>
<feature type="compositionally biased region" description="Polar residues" evidence="1">
    <location>
        <begin position="206"/>
        <end position="222"/>
    </location>
</feature>
<sequence length="222" mass="24876">MLPVEARGTLRLPQTPSVLIKHGSTDSRSTRTHGLSWPALFVRSLASKDAEILALRHEIAVLRRNNPRPRLSWPDRAVLARLARMLPRALRAHRMVTPETLLRWHRRLIAARWRQQTAWPSADRRRTGHVHPAPGDVEPDLGRGSYPRRAAAPRSSGRRLYHPQDPARQPDPTIDPPRRHLADLPTRQADSLLGSTRSDADGVSADCSTSTGPPRESPGQNR</sequence>
<evidence type="ECO:0000313" key="3">
    <source>
        <dbReference type="Proteomes" id="UP001521150"/>
    </source>
</evidence>
<name>A0ABS8Z3H9_9PSEU</name>
<reference evidence="2 3" key="1">
    <citation type="submission" date="2021-12" db="EMBL/GenBank/DDBJ databases">
        <title>Genome sequence of Kibdelosporangium philippinense ATCC 49844.</title>
        <authorList>
            <person name="Fedorov E.A."/>
            <person name="Omeragic M."/>
            <person name="Shalygina K.F."/>
            <person name="Maclea K.S."/>
        </authorList>
    </citation>
    <scope>NUCLEOTIDE SEQUENCE [LARGE SCALE GENOMIC DNA]</scope>
    <source>
        <strain evidence="2 3">ATCC 49844</strain>
    </source>
</reference>
<proteinExistence type="predicted"/>
<evidence type="ECO:0000313" key="2">
    <source>
        <dbReference type="EMBL" id="MCE7002027.1"/>
    </source>
</evidence>
<feature type="region of interest" description="Disordered" evidence="1">
    <location>
        <begin position="117"/>
        <end position="222"/>
    </location>
</feature>
<comment type="caution">
    <text evidence="2">The sequence shown here is derived from an EMBL/GenBank/DDBJ whole genome shotgun (WGS) entry which is preliminary data.</text>
</comment>
<protein>
    <recommendedName>
        <fullName evidence="4">Integrase</fullName>
    </recommendedName>
</protein>